<dbReference type="SUPFAM" id="SSF53335">
    <property type="entry name" value="S-adenosyl-L-methionine-dependent methyltransferases"/>
    <property type="match status" value="1"/>
</dbReference>
<evidence type="ECO:0000259" key="1">
    <source>
        <dbReference type="Pfam" id="PF08241"/>
    </source>
</evidence>
<accession>A0ABS2CSS8</accession>
<keyword evidence="2" id="KW-0489">Methyltransferase</keyword>
<keyword evidence="2" id="KW-0808">Transferase</keyword>
<sequence>MLPDDVATWRQRLTTGLAGTVVEIGAGTGRNLGLLDPSVRWVGVEPDRRRAALLRHAARDRFRDATVLRCGAEALPLPDGTADAVLSTFALCSVRDQPRVLAEVRRVLRPGGGLRLLEHVAAPRGTWTRLAQRAVAPVSVLVDHGCHPARDTGAALAAAGFTADGLHRFRSPGPLGTWVDHVAGTAGAV</sequence>
<dbReference type="GO" id="GO:0032259">
    <property type="term" value="P:methylation"/>
    <property type="evidence" value="ECO:0007669"/>
    <property type="project" value="UniProtKB-KW"/>
</dbReference>
<dbReference type="InterPro" id="IPR029063">
    <property type="entry name" value="SAM-dependent_MTases_sf"/>
</dbReference>
<comment type="caution">
    <text evidence="2">The sequence shown here is derived from an EMBL/GenBank/DDBJ whole genome shotgun (WGS) entry which is preliminary data.</text>
</comment>
<dbReference type="Gene3D" id="3.40.50.150">
    <property type="entry name" value="Vaccinia Virus protein VP39"/>
    <property type="match status" value="1"/>
</dbReference>
<dbReference type="InterPro" id="IPR052356">
    <property type="entry name" value="Thiol_S-MT"/>
</dbReference>
<dbReference type="EMBL" id="JAFDVD010000022">
    <property type="protein sequence ID" value="MBM6402221.1"/>
    <property type="molecule type" value="Genomic_DNA"/>
</dbReference>
<dbReference type="Proteomes" id="UP001430172">
    <property type="component" value="Unassembled WGS sequence"/>
</dbReference>
<proteinExistence type="predicted"/>
<organism evidence="2 3">
    <name type="scientific">Phycicoccus sonneratiae</name>
    <dbReference type="NCBI Taxonomy" id="2807628"/>
    <lineage>
        <taxon>Bacteria</taxon>
        <taxon>Bacillati</taxon>
        <taxon>Actinomycetota</taxon>
        <taxon>Actinomycetes</taxon>
        <taxon>Micrococcales</taxon>
        <taxon>Intrasporangiaceae</taxon>
        <taxon>Phycicoccus</taxon>
    </lineage>
</organism>
<dbReference type="GO" id="GO:0008168">
    <property type="term" value="F:methyltransferase activity"/>
    <property type="evidence" value="ECO:0007669"/>
    <property type="project" value="UniProtKB-KW"/>
</dbReference>
<dbReference type="CDD" id="cd02440">
    <property type="entry name" value="AdoMet_MTases"/>
    <property type="match status" value="1"/>
</dbReference>
<dbReference type="RefSeq" id="WP_204132688.1">
    <property type="nucleotide sequence ID" value="NZ_JAFDVD010000022.1"/>
</dbReference>
<protein>
    <submittedName>
        <fullName evidence="2">Class I SAM-dependent methyltransferase</fullName>
    </submittedName>
</protein>
<name>A0ABS2CSS8_9MICO</name>
<dbReference type="InterPro" id="IPR013216">
    <property type="entry name" value="Methyltransf_11"/>
</dbReference>
<feature type="domain" description="Methyltransferase type 11" evidence="1">
    <location>
        <begin position="22"/>
        <end position="114"/>
    </location>
</feature>
<evidence type="ECO:0000313" key="3">
    <source>
        <dbReference type="Proteomes" id="UP001430172"/>
    </source>
</evidence>
<dbReference type="Pfam" id="PF08241">
    <property type="entry name" value="Methyltransf_11"/>
    <property type="match status" value="1"/>
</dbReference>
<reference evidence="2" key="1">
    <citation type="submission" date="2021-02" db="EMBL/GenBank/DDBJ databases">
        <title>Phycicoccus sp. MQZ13P-5T, whole genome shotgun sequence.</title>
        <authorList>
            <person name="Tuo L."/>
        </authorList>
    </citation>
    <scope>NUCLEOTIDE SEQUENCE</scope>
    <source>
        <strain evidence="2">MQZ13P-5</strain>
    </source>
</reference>
<keyword evidence="3" id="KW-1185">Reference proteome</keyword>
<dbReference type="PANTHER" id="PTHR45036">
    <property type="entry name" value="METHYLTRANSFERASE LIKE 7B"/>
    <property type="match status" value="1"/>
</dbReference>
<evidence type="ECO:0000313" key="2">
    <source>
        <dbReference type="EMBL" id="MBM6402221.1"/>
    </source>
</evidence>
<gene>
    <name evidence="2" type="ORF">JQN70_17635</name>
</gene>
<dbReference type="PANTHER" id="PTHR45036:SF1">
    <property type="entry name" value="METHYLTRANSFERASE LIKE 7A"/>
    <property type="match status" value="1"/>
</dbReference>